<feature type="compositionally biased region" description="Low complexity" evidence="1">
    <location>
        <begin position="213"/>
        <end position="222"/>
    </location>
</feature>
<feature type="transmembrane region" description="Helical" evidence="2">
    <location>
        <begin position="186"/>
        <end position="205"/>
    </location>
</feature>
<proteinExistence type="predicted"/>
<gene>
    <name evidence="3" type="ORF">GCM10022403_030380</name>
</gene>
<organism evidence="3 4">
    <name type="scientific">Streptomyces coacervatus</name>
    <dbReference type="NCBI Taxonomy" id="647381"/>
    <lineage>
        <taxon>Bacteria</taxon>
        <taxon>Bacillati</taxon>
        <taxon>Actinomycetota</taxon>
        <taxon>Actinomycetes</taxon>
        <taxon>Kitasatosporales</taxon>
        <taxon>Streptomycetaceae</taxon>
        <taxon>Streptomyces</taxon>
    </lineage>
</organism>
<feature type="transmembrane region" description="Helical" evidence="2">
    <location>
        <begin position="118"/>
        <end position="151"/>
    </location>
</feature>
<evidence type="ECO:0000256" key="1">
    <source>
        <dbReference type="SAM" id="MobiDB-lite"/>
    </source>
</evidence>
<keyword evidence="4" id="KW-1185">Reference proteome</keyword>
<evidence type="ECO:0000256" key="2">
    <source>
        <dbReference type="SAM" id="Phobius"/>
    </source>
</evidence>
<reference evidence="4" key="1">
    <citation type="journal article" date="2019" name="Int. J. Syst. Evol. Microbiol.">
        <title>The Global Catalogue of Microorganisms (GCM) 10K type strain sequencing project: providing services to taxonomists for standard genome sequencing and annotation.</title>
        <authorList>
            <consortium name="The Broad Institute Genomics Platform"/>
            <consortium name="The Broad Institute Genome Sequencing Center for Infectious Disease"/>
            <person name="Wu L."/>
            <person name="Ma J."/>
        </authorList>
    </citation>
    <scope>NUCLEOTIDE SEQUENCE [LARGE SCALE GENOMIC DNA]</scope>
    <source>
        <strain evidence="4">JCM 17138</strain>
    </source>
</reference>
<name>A0ABP7HMJ4_9ACTN</name>
<dbReference type="EMBL" id="BAABDE010000015">
    <property type="protein sequence ID" value="GAA3794444.1"/>
    <property type="molecule type" value="Genomic_DNA"/>
</dbReference>
<keyword evidence="2" id="KW-1133">Transmembrane helix</keyword>
<evidence type="ECO:0008006" key="5">
    <source>
        <dbReference type="Google" id="ProtNLM"/>
    </source>
</evidence>
<accession>A0ABP7HMJ4</accession>
<feature type="compositionally biased region" description="Pro residues" evidence="1">
    <location>
        <begin position="227"/>
        <end position="238"/>
    </location>
</feature>
<feature type="transmembrane region" description="Helical" evidence="2">
    <location>
        <begin position="7"/>
        <end position="26"/>
    </location>
</feature>
<evidence type="ECO:0000313" key="3">
    <source>
        <dbReference type="EMBL" id="GAA3794444.1"/>
    </source>
</evidence>
<dbReference type="RefSeq" id="WP_275779206.1">
    <property type="nucleotide sequence ID" value="NZ_BAABDE010000015.1"/>
</dbReference>
<comment type="caution">
    <text evidence="3">The sequence shown here is derived from an EMBL/GenBank/DDBJ whole genome shotgun (WGS) entry which is preliminary data.</text>
</comment>
<evidence type="ECO:0000313" key="4">
    <source>
        <dbReference type="Proteomes" id="UP001501009"/>
    </source>
</evidence>
<feature type="transmembrane region" description="Helical" evidence="2">
    <location>
        <begin position="86"/>
        <end position="112"/>
    </location>
</feature>
<feature type="transmembrane region" description="Helical" evidence="2">
    <location>
        <begin position="57"/>
        <end position="79"/>
    </location>
</feature>
<dbReference type="Proteomes" id="UP001501009">
    <property type="component" value="Unassembled WGS sequence"/>
</dbReference>
<feature type="transmembrane region" description="Helical" evidence="2">
    <location>
        <begin position="163"/>
        <end position="180"/>
    </location>
</feature>
<keyword evidence="2" id="KW-0472">Membrane</keyword>
<feature type="region of interest" description="Disordered" evidence="1">
    <location>
        <begin position="213"/>
        <end position="238"/>
    </location>
</feature>
<protein>
    <recommendedName>
        <fullName evidence="5">DUF4386 family protein</fullName>
    </recommendedName>
</protein>
<keyword evidence="2" id="KW-0812">Transmembrane</keyword>
<sequence length="238" mass="24667">MTKRMYWPAAAGVGSGVMMLTGVIILNSNIPDDSGSRGLAKTLTFYLKSSNLDLLEATTLLLLASSMLFLFFLGALTGIAGKRSQLVLAGGIAFAVLMMAAALISGIFAISAKYDDTFLVVAGTALLAMLLIDLAYGAFIGAMAAAAVLLFAMWRVSRTTDALPQWLGWPALVIALGSLAGPFTAWITTLLMGVWILAAGVLLTLRPPAAAAERPTTAPAEPSVAPTEPPKVPSGPLT</sequence>